<gene>
    <name evidence="11" type="ORF">LNINA_LOCUS10184</name>
</gene>
<proteinExistence type="predicted"/>
<dbReference type="GO" id="GO:0005549">
    <property type="term" value="F:odorant binding"/>
    <property type="evidence" value="ECO:0007669"/>
    <property type="project" value="InterPro"/>
</dbReference>
<keyword evidence="9" id="KW-0807">Transducer</keyword>
<evidence type="ECO:0000256" key="6">
    <source>
        <dbReference type="ARBA" id="ARBA00022989"/>
    </source>
</evidence>
<feature type="transmembrane region" description="Helical" evidence="10">
    <location>
        <begin position="124"/>
        <end position="145"/>
    </location>
</feature>
<evidence type="ECO:0000256" key="1">
    <source>
        <dbReference type="ARBA" id="ARBA00004651"/>
    </source>
</evidence>
<dbReference type="PANTHER" id="PTHR21137">
    <property type="entry name" value="ODORANT RECEPTOR"/>
    <property type="match status" value="1"/>
</dbReference>
<keyword evidence="4 10" id="KW-0812">Transmembrane</keyword>
<dbReference type="AlphaFoldDB" id="A0AAV1JQM0"/>
<feature type="transmembrane region" description="Helical" evidence="10">
    <location>
        <begin position="327"/>
        <end position="347"/>
    </location>
</feature>
<evidence type="ECO:0000256" key="4">
    <source>
        <dbReference type="ARBA" id="ARBA00022692"/>
    </source>
</evidence>
<feature type="transmembrane region" description="Helical" evidence="10">
    <location>
        <begin position="184"/>
        <end position="208"/>
    </location>
</feature>
<comment type="caution">
    <text evidence="11">The sequence shown here is derived from an EMBL/GenBank/DDBJ whole genome shotgun (WGS) entry which is preliminary data.</text>
</comment>
<keyword evidence="8" id="KW-0675">Receptor</keyword>
<evidence type="ECO:0000256" key="9">
    <source>
        <dbReference type="ARBA" id="ARBA00023224"/>
    </source>
</evidence>
<feature type="transmembrane region" description="Helical" evidence="10">
    <location>
        <begin position="425"/>
        <end position="445"/>
    </location>
</feature>
<dbReference type="Proteomes" id="UP001497472">
    <property type="component" value="Unassembled WGS sequence"/>
</dbReference>
<sequence length="858" mass="99341">MELNSDLYLNRAKLVMSVLGVWVPEINEIITRRLYKIFMLSLQYSFLLFQIINVFQVLGDMEAISHAVYLLFTQASLCCKISVFHWNIDGVRNLLEQMNSKTFQPLCTEHERILKTRAVSIKRLLMVFIVVAEATCVVWGLIPLLDPEVKKFPFDMWLPVNPNISIEYQIGFTYQEITICTSAFLYYGVDTVAISMIIFACAQMEIIMEKILSVRIESGLVNFINTVIYVALMASQMYLCCWSSHELTVNCEKLQTTLYLSIWYEQDLKFQRSLYLSMMRISSPVVLRAGHYISLSRETFVSYSFLFFQIVYVIQVWGDIDAVSRAVYLLFTQASLCFKISVFHWNIGLVRKLLEQMCCETFQPLSDFHERILKARAKYIKRLLLMFIIAAETTCLTWGLNPLFDSGARKFPFDMWMPISPEKDSFYAIGFLYQEITICMSALLYYGVDSVAISMVIFACAQLEIIMEKILSIQSYRPSVDDMTVEEYYTNANNKLIECVKHYHAVVRFTKLIEDTFHVYIFFQLTGAVGIIVMSAYRILILESQSIELIATMMYLTGMASQIYISCWSGHELTYLLLCCTIVINLYVHQMQFLRMPVDPTKSPHYEVGYVYQVLSIYISALLFFAVDSTTLCMIMFGCAELEIIVDKIHKIRSIPMSSGLKKSESNERILENNELFNECIRHHQAVVKFIELLEDTYHANIFFQLSGSVGIICIIGLRIVIAEPSSVQFYSMLNYMVTMLSQLFLYCWCGNELTTMSQNLREHLYLCPWYEQNNKFRRSLIIVMERMKRPIIFKAGHYIPLSRPTFVSIKMAAAEVKIIMAVDEFDIYYNALTALMIQINIKAEIVYTVQDKGRCSD</sequence>
<comment type="subcellular location">
    <subcellularLocation>
        <location evidence="1">Cell membrane</location>
        <topology evidence="1">Multi-pass membrane protein</topology>
    </subcellularLocation>
</comment>
<evidence type="ECO:0000256" key="7">
    <source>
        <dbReference type="ARBA" id="ARBA00023136"/>
    </source>
</evidence>
<feature type="transmembrane region" description="Helical" evidence="10">
    <location>
        <begin position="728"/>
        <end position="750"/>
    </location>
</feature>
<keyword evidence="12" id="KW-1185">Reference proteome</keyword>
<evidence type="ECO:0008006" key="13">
    <source>
        <dbReference type="Google" id="ProtNLM"/>
    </source>
</evidence>
<evidence type="ECO:0000256" key="5">
    <source>
        <dbReference type="ARBA" id="ARBA00022725"/>
    </source>
</evidence>
<keyword evidence="7 10" id="KW-0472">Membrane</keyword>
<evidence type="ECO:0000256" key="2">
    <source>
        <dbReference type="ARBA" id="ARBA00022475"/>
    </source>
</evidence>
<keyword evidence="5" id="KW-0552">Olfaction</keyword>
<dbReference type="GO" id="GO:0005886">
    <property type="term" value="C:plasma membrane"/>
    <property type="evidence" value="ECO:0007669"/>
    <property type="project" value="UniProtKB-SubCell"/>
</dbReference>
<reference evidence="11 12" key="1">
    <citation type="submission" date="2023-11" db="EMBL/GenBank/DDBJ databases">
        <authorList>
            <person name="Okamura Y."/>
        </authorList>
    </citation>
    <scope>NUCLEOTIDE SEQUENCE [LARGE SCALE GENOMIC DNA]</scope>
</reference>
<dbReference type="InterPro" id="IPR004117">
    <property type="entry name" value="7tm6_olfct_rcpt"/>
</dbReference>
<feature type="transmembrane region" description="Helical" evidence="10">
    <location>
        <begin position="67"/>
        <end position="88"/>
    </location>
</feature>
<evidence type="ECO:0000256" key="10">
    <source>
        <dbReference type="SAM" id="Phobius"/>
    </source>
</evidence>
<dbReference type="Pfam" id="PF02949">
    <property type="entry name" value="7tm_6"/>
    <property type="match status" value="4"/>
</dbReference>
<feature type="transmembrane region" description="Helical" evidence="10">
    <location>
        <begin position="37"/>
        <end position="55"/>
    </location>
</feature>
<evidence type="ECO:0000313" key="11">
    <source>
        <dbReference type="EMBL" id="CAK1551004.1"/>
    </source>
</evidence>
<keyword evidence="3" id="KW-0716">Sensory transduction</keyword>
<organism evidence="11 12">
    <name type="scientific">Leptosia nina</name>
    <dbReference type="NCBI Taxonomy" id="320188"/>
    <lineage>
        <taxon>Eukaryota</taxon>
        <taxon>Metazoa</taxon>
        <taxon>Ecdysozoa</taxon>
        <taxon>Arthropoda</taxon>
        <taxon>Hexapoda</taxon>
        <taxon>Insecta</taxon>
        <taxon>Pterygota</taxon>
        <taxon>Neoptera</taxon>
        <taxon>Endopterygota</taxon>
        <taxon>Lepidoptera</taxon>
        <taxon>Glossata</taxon>
        <taxon>Ditrysia</taxon>
        <taxon>Papilionoidea</taxon>
        <taxon>Pieridae</taxon>
        <taxon>Pierinae</taxon>
        <taxon>Leptosia</taxon>
    </lineage>
</organism>
<evidence type="ECO:0000313" key="12">
    <source>
        <dbReference type="Proteomes" id="UP001497472"/>
    </source>
</evidence>
<feature type="transmembrane region" description="Helical" evidence="10">
    <location>
        <begin position="383"/>
        <end position="404"/>
    </location>
</feature>
<feature type="transmembrane region" description="Helical" evidence="10">
    <location>
        <begin position="517"/>
        <end position="540"/>
    </location>
</feature>
<feature type="transmembrane region" description="Helical" evidence="10">
    <location>
        <begin position="300"/>
        <end position="320"/>
    </location>
</feature>
<dbReference type="GO" id="GO:0004984">
    <property type="term" value="F:olfactory receptor activity"/>
    <property type="evidence" value="ECO:0007669"/>
    <property type="project" value="InterPro"/>
</dbReference>
<accession>A0AAV1JQM0</accession>
<protein>
    <recommendedName>
        <fullName evidence="13">Odorant receptor</fullName>
    </recommendedName>
</protein>
<dbReference type="GO" id="GO:0007165">
    <property type="term" value="P:signal transduction"/>
    <property type="evidence" value="ECO:0007669"/>
    <property type="project" value="UniProtKB-KW"/>
</dbReference>
<feature type="transmembrane region" description="Helical" evidence="10">
    <location>
        <begin position="610"/>
        <end position="627"/>
    </location>
</feature>
<keyword evidence="6 10" id="KW-1133">Transmembrane helix</keyword>
<evidence type="ECO:0000256" key="8">
    <source>
        <dbReference type="ARBA" id="ARBA00023170"/>
    </source>
</evidence>
<keyword evidence="2" id="KW-1003">Cell membrane</keyword>
<feature type="transmembrane region" description="Helical" evidence="10">
    <location>
        <begin position="702"/>
        <end position="722"/>
    </location>
</feature>
<evidence type="ECO:0000256" key="3">
    <source>
        <dbReference type="ARBA" id="ARBA00022606"/>
    </source>
</evidence>
<name>A0AAV1JQM0_9NEOP</name>
<dbReference type="PANTHER" id="PTHR21137:SF35">
    <property type="entry name" value="ODORANT RECEPTOR 19A-RELATED"/>
    <property type="match status" value="1"/>
</dbReference>
<feature type="transmembrane region" description="Helical" evidence="10">
    <location>
        <begin position="546"/>
        <end position="566"/>
    </location>
</feature>
<feature type="transmembrane region" description="Helical" evidence="10">
    <location>
        <begin position="573"/>
        <end position="590"/>
    </location>
</feature>
<dbReference type="EMBL" id="CAVLEF010000105">
    <property type="protein sequence ID" value="CAK1551004.1"/>
    <property type="molecule type" value="Genomic_DNA"/>
</dbReference>